<proteinExistence type="predicted"/>
<dbReference type="OrthoDB" id="4026428at2759"/>
<sequence length="227" mass="26597">MFSRDSYYKKEQKRIIEEVGDLLLELVLQFLPHLQFHESARLDMWEVVAIKINNSRVSQQVAETRGDIEKVEEIPLLNGLFVTELYEMMMKEWKQKHISLNPHTHQWTRPEDIKASMSTHRDALLFQLYQLTGYGYEVMADLAKERLEASHRLVYSKEFDGGDDHEPTTSAELLAKHRNNQSDVKLESLEKELKKTQQKLALVEAENKRLLELNHELLQQMGGKSHQ</sequence>
<dbReference type="RefSeq" id="XP_034012255.1">
    <property type="nucleotide sequence ID" value="XM_034155676.1"/>
</dbReference>
<evidence type="ECO:0000256" key="1">
    <source>
        <dbReference type="SAM" id="Coils"/>
    </source>
</evidence>
<feature type="coiled-coil region" evidence="1">
    <location>
        <begin position="179"/>
        <end position="220"/>
    </location>
</feature>
<dbReference type="Proteomes" id="UP000449547">
    <property type="component" value="Unassembled WGS sequence"/>
</dbReference>
<comment type="caution">
    <text evidence="2">The sequence shown here is derived from an EMBL/GenBank/DDBJ whole genome shotgun (WGS) entry which is preliminary data.</text>
</comment>
<accession>A0A642UN85</accession>
<reference evidence="2 3" key="1">
    <citation type="submission" date="2019-07" db="EMBL/GenBank/DDBJ databases">
        <title>Genome assembly of two rare yeast pathogens: Diutina rugosa and Trichomonascus ciferrii.</title>
        <authorList>
            <person name="Mixao V."/>
            <person name="Saus E."/>
            <person name="Hansen A."/>
            <person name="Lass-Flor C."/>
            <person name="Gabaldon T."/>
        </authorList>
    </citation>
    <scope>NUCLEOTIDE SEQUENCE [LARGE SCALE GENOMIC DNA]</scope>
    <source>
        <strain evidence="2 3">CBS 613</strain>
    </source>
</reference>
<dbReference type="GeneID" id="54781618"/>
<keyword evidence="3" id="KW-1185">Reference proteome</keyword>
<evidence type="ECO:0000313" key="3">
    <source>
        <dbReference type="Proteomes" id="UP000449547"/>
    </source>
</evidence>
<dbReference type="OMA" id="NPMMANI"/>
<dbReference type="VEuPathDB" id="FungiDB:DIURU_002967"/>
<organism evidence="2 3">
    <name type="scientific">Diutina rugosa</name>
    <name type="common">Yeast</name>
    <name type="synonym">Candida rugosa</name>
    <dbReference type="NCBI Taxonomy" id="5481"/>
    <lineage>
        <taxon>Eukaryota</taxon>
        <taxon>Fungi</taxon>
        <taxon>Dikarya</taxon>
        <taxon>Ascomycota</taxon>
        <taxon>Saccharomycotina</taxon>
        <taxon>Pichiomycetes</taxon>
        <taxon>Debaryomycetaceae</taxon>
        <taxon>Diutina</taxon>
    </lineage>
</organism>
<dbReference type="AlphaFoldDB" id="A0A642UN85"/>
<protein>
    <submittedName>
        <fullName evidence="2">Uncharacterized protein</fullName>
    </submittedName>
</protein>
<name>A0A642UN85_DIURU</name>
<gene>
    <name evidence="2" type="ORF">DIURU_002967</name>
</gene>
<dbReference type="EMBL" id="SWFT01000092">
    <property type="protein sequence ID" value="KAA8902173.1"/>
    <property type="molecule type" value="Genomic_DNA"/>
</dbReference>
<evidence type="ECO:0000313" key="2">
    <source>
        <dbReference type="EMBL" id="KAA8902173.1"/>
    </source>
</evidence>
<keyword evidence="1" id="KW-0175">Coiled coil</keyword>